<gene>
    <name evidence="2" type="ORF">ACFSQW_09290</name>
</gene>
<protein>
    <recommendedName>
        <fullName evidence="1">PRTase-CE domain-containing protein</fullName>
    </recommendedName>
</protein>
<keyword evidence="3" id="KW-1185">Reference proteome</keyword>
<reference evidence="3" key="1">
    <citation type="journal article" date="2019" name="Int. J. Syst. Evol. Microbiol.">
        <title>The Global Catalogue of Microorganisms (GCM) 10K type strain sequencing project: providing services to taxonomists for standard genome sequencing and annotation.</title>
        <authorList>
            <consortium name="The Broad Institute Genomics Platform"/>
            <consortium name="The Broad Institute Genome Sequencing Center for Infectious Disease"/>
            <person name="Wu L."/>
            <person name="Ma J."/>
        </authorList>
    </citation>
    <scope>NUCLEOTIDE SEQUENCE [LARGE SCALE GENOMIC DNA]</scope>
    <source>
        <strain evidence="3">KCTC 52298</strain>
    </source>
</reference>
<evidence type="ECO:0000313" key="2">
    <source>
        <dbReference type="EMBL" id="MFD2554582.1"/>
    </source>
</evidence>
<organism evidence="2 3">
    <name type="scientific">Sphingobacterium tabacisoli</name>
    <dbReference type="NCBI Taxonomy" id="2044855"/>
    <lineage>
        <taxon>Bacteria</taxon>
        <taxon>Pseudomonadati</taxon>
        <taxon>Bacteroidota</taxon>
        <taxon>Sphingobacteriia</taxon>
        <taxon>Sphingobacteriales</taxon>
        <taxon>Sphingobacteriaceae</taxon>
        <taxon>Sphingobacterium</taxon>
    </lineage>
</organism>
<dbReference type="InterPro" id="IPR056920">
    <property type="entry name" value="PRTase-CE"/>
</dbReference>
<proteinExistence type="predicted"/>
<comment type="caution">
    <text evidence="2">The sequence shown here is derived from an EMBL/GenBank/DDBJ whole genome shotgun (WGS) entry which is preliminary data.</text>
</comment>
<evidence type="ECO:0000313" key="3">
    <source>
        <dbReference type="Proteomes" id="UP001597440"/>
    </source>
</evidence>
<evidence type="ECO:0000259" key="1">
    <source>
        <dbReference type="Pfam" id="PF24390"/>
    </source>
</evidence>
<feature type="domain" description="PRTase-CE" evidence="1">
    <location>
        <begin position="30"/>
        <end position="343"/>
    </location>
</feature>
<dbReference type="EMBL" id="JBHULD010000014">
    <property type="protein sequence ID" value="MFD2554582.1"/>
    <property type="molecule type" value="Genomic_DNA"/>
</dbReference>
<dbReference type="Pfam" id="PF24390">
    <property type="entry name" value="PRTase-CE"/>
    <property type="match status" value="1"/>
</dbReference>
<dbReference type="Proteomes" id="UP001597440">
    <property type="component" value="Unassembled WGS sequence"/>
</dbReference>
<accession>A0ABW5L064</accession>
<name>A0ABW5L064_9SPHI</name>
<sequence>MKEQLAQGIHNIIKGYRAEDQINITPEHIIAWADQFEEDSIFMLTELNHILPQIYITKEKAKEFILQHINWLVNKYGYQSISEFLIDTEFMKIQQEGKSQFAILELLQEVLNENWQISFQQYSTFPKKNFVYFDDVLATGSTLGRHIVDWLSLANGDQRNIDLVLNDQYQLSINLFCLHTWGHAFQKYRLNKDFQDALGRKLSWMHNMTVENHARFPNQSYNHAFPVHGQPINVQSYLANLPADKYENYAYRNEAMPVNERFFSSRENRIKYENILLQKGLSIINQIKGEIKPNIRPLGLINPTYKTFGLGTHFLTWRNIPNNCPLVYWWEVPGHDWIPLFPRKIIG</sequence>
<dbReference type="RefSeq" id="WP_210352989.1">
    <property type="nucleotide sequence ID" value="NZ_JAEQMU010000001.1"/>
</dbReference>